<name>A0A5N7C8T7_PETAA</name>
<feature type="region of interest" description="Disordered" evidence="1">
    <location>
        <begin position="469"/>
        <end position="493"/>
    </location>
</feature>
<evidence type="ECO:0000313" key="2">
    <source>
        <dbReference type="EMBL" id="KAE8390258.1"/>
    </source>
</evidence>
<accession>A0A5N7C8T7</accession>
<dbReference type="OrthoDB" id="10251048at2759"/>
<feature type="compositionally biased region" description="Basic and acidic residues" evidence="1">
    <location>
        <begin position="509"/>
        <end position="533"/>
    </location>
</feature>
<organism evidence="2">
    <name type="scientific">Petromyces alliaceus</name>
    <name type="common">Aspergillus alliaceus</name>
    <dbReference type="NCBI Taxonomy" id="209559"/>
    <lineage>
        <taxon>Eukaryota</taxon>
        <taxon>Fungi</taxon>
        <taxon>Dikarya</taxon>
        <taxon>Ascomycota</taxon>
        <taxon>Pezizomycotina</taxon>
        <taxon>Eurotiomycetes</taxon>
        <taxon>Eurotiomycetidae</taxon>
        <taxon>Eurotiales</taxon>
        <taxon>Aspergillaceae</taxon>
        <taxon>Aspergillus</taxon>
        <taxon>Aspergillus subgen. Circumdati</taxon>
    </lineage>
</organism>
<feature type="region of interest" description="Disordered" evidence="1">
    <location>
        <begin position="509"/>
        <end position="536"/>
    </location>
</feature>
<sequence>MSAEVKTRRNRRRQRLPKKKPVVTIESIAPGRAPLGVYPSVTTPFHHVEDRTPTPTSSEWPKPGSNCDSLHLSFGSRPSTLTPGPQLLPTEVEGALPLQLSSNTAKARHFSSCLPRTPLSSFSRYSIQSFTPSDDLERRTQSLPRNILSPLSVKESQIVLGMANKTPFARLHSQTIRSKNTAAPMQQGAVYELRNLDDLPSSQAISLSELCTKSGTRNKGSKSWKPLQLEETEDDSSKDSKSPAAFFGIGQNKPRSRLSALHRANSGECNLNKHTEEALIPSRFQSQGYSYTHEEQCEEKPRQKNANTIHFQGNPLSYSQSYSFPYSYSHPQQRSCISESPFLSSDGYHNPEHLPWPTDLPSISNELSYVGAPQPNLYYQSFMAGGNMTADSSFNIYSASFDNPDNQSPYESVPARYDQADAHEGFSAVHSFIPDLHDQSRNLSSISGDPSLNAPSGCALRTHAMECQSDTSTFSRAQPLNNTNSQNVPRIEPSVAECSYNDARSWAEGEKHKELKDTVGQKAEGESAAKQEFDTDEFADTRMLLQNRSVESSAENALDSEGMSHQVNRLVTASDSLQDHISESRQHTKPTDSEEVAVRPTAAEKPSLTLGNTWCDFTERWKANSAVSIPGHLNLVVSKRIRPPPGLSEPVAHSSTAWPSISRNDPLLTQTRLDEADNWFHKDSWCQGQLREQVKDIAQNYAERIERATSSLIYTLTSLRALQEIHWVSQALEVCKVVIANQALADVAVTSIEIPR</sequence>
<feature type="region of interest" description="Disordered" evidence="1">
    <location>
        <begin position="581"/>
        <end position="604"/>
    </location>
</feature>
<protein>
    <submittedName>
        <fullName evidence="2">Uncharacterized protein</fullName>
    </submittedName>
</protein>
<dbReference type="Proteomes" id="UP000326877">
    <property type="component" value="Unassembled WGS sequence"/>
</dbReference>
<gene>
    <name evidence="2" type="ORF">BDV23DRAFT_183751</name>
</gene>
<feature type="compositionally biased region" description="Polar residues" evidence="1">
    <location>
        <begin position="469"/>
        <end position="488"/>
    </location>
</feature>
<evidence type="ECO:0000256" key="1">
    <source>
        <dbReference type="SAM" id="MobiDB-lite"/>
    </source>
</evidence>
<feature type="region of interest" description="Disordered" evidence="1">
    <location>
        <begin position="215"/>
        <end position="250"/>
    </location>
</feature>
<dbReference type="EMBL" id="ML735257">
    <property type="protein sequence ID" value="KAE8390258.1"/>
    <property type="molecule type" value="Genomic_DNA"/>
</dbReference>
<reference evidence="2" key="1">
    <citation type="submission" date="2019-04" db="EMBL/GenBank/DDBJ databases">
        <title>Friends and foes A comparative genomics studyof 23 Aspergillus species from section Flavi.</title>
        <authorList>
            <consortium name="DOE Joint Genome Institute"/>
            <person name="Kjaerbolling I."/>
            <person name="Vesth T."/>
            <person name="Frisvad J.C."/>
            <person name="Nybo J.L."/>
            <person name="Theobald S."/>
            <person name="Kildgaard S."/>
            <person name="Isbrandt T."/>
            <person name="Kuo A."/>
            <person name="Sato A."/>
            <person name="Lyhne E.K."/>
            <person name="Kogle M.E."/>
            <person name="Wiebenga A."/>
            <person name="Kun R.S."/>
            <person name="Lubbers R.J."/>
            <person name="Makela M.R."/>
            <person name="Barry K."/>
            <person name="Chovatia M."/>
            <person name="Clum A."/>
            <person name="Daum C."/>
            <person name="Haridas S."/>
            <person name="He G."/>
            <person name="LaButti K."/>
            <person name="Lipzen A."/>
            <person name="Mondo S."/>
            <person name="Riley R."/>
            <person name="Salamov A."/>
            <person name="Simmons B.A."/>
            <person name="Magnuson J.K."/>
            <person name="Henrissat B."/>
            <person name="Mortensen U.H."/>
            <person name="Larsen T.O."/>
            <person name="Devries R.P."/>
            <person name="Grigoriev I.V."/>
            <person name="Machida M."/>
            <person name="Baker S.E."/>
            <person name="Andersen M.R."/>
        </authorList>
    </citation>
    <scope>NUCLEOTIDE SEQUENCE [LARGE SCALE GENOMIC DNA]</scope>
    <source>
        <strain evidence="2">IBT 14317</strain>
    </source>
</reference>
<dbReference type="AlphaFoldDB" id="A0A5N7C8T7"/>
<proteinExistence type="predicted"/>
<feature type="compositionally biased region" description="Basic residues" evidence="1">
    <location>
        <begin position="8"/>
        <end position="21"/>
    </location>
</feature>
<feature type="compositionally biased region" description="Basic and acidic residues" evidence="1">
    <location>
        <begin position="581"/>
        <end position="592"/>
    </location>
</feature>
<feature type="region of interest" description="Disordered" evidence="1">
    <location>
        <begin position="1"/>
        <end position="65"/>
    </location>
</feature>